<evidence type="ECO:0000259" key="2">
    <source>
        <dbReference type="PROSITE" id="PS50235"/>
    </source>
</evidence>
<dbReference type="PROSITE" id="PS00972">
    <property type="entry name" value="USP_1"/>
    <property type="match status" value="1"/>
</dbReference>
<feature type="compositionally biased region" description="Polar residues" evidence="1">
    <location>
        <begin position="881"/>
        <end position="911"/>
    </location>
</feature>
<dbReference type="GO" id="GO:0004843">
    <property type="term" value="F:cysteine-type deubiquitinase activity"/>
    <property type="evidence" value="ECO:0007669"/>
    <property type="project" value="InterPro"/>
</dbReference>
<feature type="region of interest" description="Disordered" evidence="1">
    <location>
        <begin position="1167"/>
        <end position="1265"/>
    </location>
</feature>
<reference evidence="3" key="3">
    <citation type="submission" date="2025-09" db="UniProtKB">
        <authorList>
            <consortium name="Ensembl"/>
        </authorList>
    </citation>
    <scope>IDENTIFICATION</scope>
    <source>
        <strain evidence="3">Hd-rR</strain>
    </source>
</reference>
<dbReference type="InterPro" id="IPR038765">
    <property type="entry name" value="Papain-like_cys_pep_sf"/>
</dbReference>
<dbReference type="Pfam" id="PF00443">
    <property type="entry name" value="UCH"/>
    <property type="match status" value="1"/>
</dbReference>
<organism evidence="3 4">
    <name type="scientific">Oryzias latipes</name>
    <name type="common">Japanese rice fish</name>
    <name type="synonym">Japanese killifish</name>
    <dbReference type="NCBI Taxonomy" id="8090"/>
    <lineage>
        <taxon>Eukaryota</taxon>
        <taxon>Metazoa</taxon>
        <taxon>Chordata</taxon>
        <taxon>Craniata</taxon>
        <taxon>Vertebrata</taxon>
        <taxon>Euteleostomi</taxon>
        <taxon>Actinopterygii</taxon>
        <taxon>Neopterygii</taxon>
        <taxon>Teleostei</taxon>
        <taxon>Neoteleostei</taxon>
        <taxon>Acanthomorphata</taxon>
        <taxon>Ovalentaria</taxon>
        <taxon>Atherinomorphae</taxon>
        <taxon>Beloniformes</taxon>
        <taxon>Adrianichthyidae</taxon>
        <taxon>Oryziinae</taxon>
        <taxon>Oryzias</taxon>
    </lineage>
</organism>
<feature type="region of interest" description="Disordered" evidence="1">
    <location>
        <begin position="1041"/>
        <end position="1114"/>
    </location>
</feature>
<feature type="compositionally biased region" description="Basic and acidic residues" evidence="1">
    <location>
        <begin position="1048"/>
        <end position="1071"/>
    </location>
</feature>
<dbReference type="STRING" id="8090.ENSORLP00000041730"/>
<dbReference type="GeneID" id="105356430"/>
<dbReference type="InterPro" id="IPR028889">
    <property type="entry name" value="USP"/>
</dbReference>
<dbReference type="GeneTree" id="ENSGT00940000172369"/>
<feature type="compositionally biased region" description="Basic and acidic residues" evidence="1">
    <location>
        <begin position="858"/>
        <end position="877"/>
    </location>
</feature>
<feature type="compositionally biased region" description="Polar residues" evidence="1">
    <location>
        <begin position="936"/>
        <end position="949"/>
    </location>
</feature>
<dbReference type="OrthoDB" id="292964at2759"/>
<dbReference type="GO" id="GO:0005737">
    <property type="term" value="C:cytoplasm"/>
    <property type="evidence" value="ECO:0000318"/>
    <property type="project" value="GO_Central"/>
</dbReference>
<dbReference type="KEGG" id="ola:105356430"/>
<name>A0A3B3ICU4_ORYLA</name>
<reference evidence="3 4" key="1">
    <citation type="journal article" date="2007" name="Nature">
        <title>The medaka draft genome and insights into vertebrate genome evolution.</title>
        <authorList>
            <person name="Kasahara M."/>
            <person name="Naruse K."/>
            <person name="Sasaki S."/>
            <person name="Nakatani Y."/>
            <person name="Qu W."/>
            <person name="Ahsan B."/>
            <person name="Yamada T."/>
            <person name="Nagayasu Y."/>
            <person name="Doi K."/>
            <person name="Kasai Y."/>
            <person name="Jindo T."/>
            <person name="Kobayashi D."/>
            <person name="Shimada A."/>
            <person name="Toyoda A."/>
            <person name="Kuroki Y."/>
            <person name="Fujiyama A."/>
            <person name="Sasaki T."/>
            <person name="Shimizu A."/>
            <person name="Asakawa S."/>
            <person name="Shimizu N."/>
            <person name="Hashimoto S."/>
            <person name="Yang J."/>
            <person name="Lee Y."/>
            <person name="Matsushima K."/>
            <person name="Sugano S."/>
            <person name="Sakaizumi M."/>
            <person name="Narita T."/>
            <person name="Ohishi K."/>
            <person name="Haga S."/>
            <person name="Ohta F."/>
            <person name="Nomoto H."/>
            <person name="Nogata K."/>
            <person name="Morishita T."/>
            <person name="Endo T."/>
            <person name="Shin-I T."/>
            <person name="Takeda H."/>
            <person name="Morishita S."/>
            <person name="Kohara Y."/>
        </authorList>
    </citation>
    <scope>NUCLEOTIDE SEQUENCE [LARGE SCALE GENOMIC DNA]</scope>
    <source>
        <strain evidence="3 4">Hd-rR</strain>
    </source>
</reference>
<feature type="compositionally biased region" description="Basic and acidic residues" evidence="1">
    <location>
        <begin position="342"/>
        <end position="833"/>
    </location>
</feature>
<feature type="compositionally biased region" description="Polar residues" evidence="1">
    <location>
        <begin position="973"/>
        <end position="990"/>
    </location>
</feature>
<dbReference type="Bgee" id="ENSORLG00000024839">
    <property type="expression patterns" value="Expressed in pharyngeal gill and 11 other cell types or tissues"/>
</dbReference>
<gene>
    <name evidence="3" type="primary">LOC105356430</name>
</gene>
<dbReference type="SUPFAM" id="SSF54001">
    <property type="entry name" value="Cysteine proteinases"/>
    <property type="match status" value="1"/>
</dbReference>
<dbReference type="InParanoid" id="A0A3B3ICU4"/>
<feature type="region of interest" description="Disordered" evidence="1">
    <location>
        <begin position="1393"/>
        <end position="1418"/>
    </location>
</feature>
<feature type="compositionally biased region" description="Polar residues" evidence="1">
    <location>
        <begin position="1189"/>
        <end position="1204"/>
    </location>
</feature>
<dbReference type="PROSITE" id="PS50235">
    <property type="entry name" value="USP_3"/>
    <property type="match status" value="1"/>
</dbReference>
<dbReference type="PANTHER" id="PTHR24006">
    <property type="entry name" value="UBIQUITIN CARBOXYL-TERMINAL HYDROLASE"/>
    <property type="match status" value="1"/>
</dbReference>
<feature type="compositionally biased region" description="Basic and acidic residues" evidence="1">
    <location>
        <begin position="1082"/>
        <end position="1112"/>
    </location>
</feature>
<feature type="compositionally biased region" description="Polar residues" evidence="1">
    <location>
        <begin position="847"/>
        <end position="857"/>
    </location>
</feature>
<dbReference type="GO" id="GO:0016579">
    <property type="term" value="P:protein deubiquitination"/>
    <property type="evidence" value="ECO:0007669"/>
    <property type="project" value="InterPro"/>
</dbReference>
<feature type="compositionally biased region" description="Basic and acidic residues" evidence="1">
    <location>
        <begin position="963"/>
        <end position="972"/>
    </location>
</feature>
<feature type="compositionally biased region" description="Basic and acidic residues" evidence="1">
    <location>
        <begin position="310"/>
        <end position="329"/>
    </location>
</feature>
<dbReference type="PANTHER" id="PTHR24006:SF899">
    <property type="entry name" value="UBIQUITIN CARBOXYL-TERMINAL HYDROLASE"/>
    <property type="match status" value="1"/>
</dbReference>
<feature type="compositionally biased region" description="Basic and acidic residues" evidence="1">
    <location>
        <begin position="913"/>
        <end position="930"/>
    </location>
</feature>
<dbReference type="Proteomes" id="UP000001038">
    <property type="component" value="Chromosome 18"/>
</dbReference>
<keyword evidence="4" id="KW-1185">Reference proteome</keyword>
<dbReference type="PROSITE" id="PS00973">
    <property type="entry name" value="USP_2"/>
    <property type="match status" value="1"/>
</dbReference>
<proteinExistence type="predicted"/>
<reference evidence="3" key="2">
    <citation type="submission" date="2025-08" db="UniProtKB">
        <authorList>
            <consortium name="Ensembl"/>
        </authorList>
    </citation>
    <scope>IDENTIFICATION</scope>
    <source>
        <strain evidence="3">Hd-rR</strain>
    </source>
</reference>
<dbReference type="InterPro" id="IPR018200">
    <property type="entry name" value="USP_CS"/>
</dbReference>
<dbReference type="InterPro" id="IPR050164">
    <property type="entry name" value="Peptidase_C19"/>
</dbReference>
<feature type="compositionally biased region" description="Polar residues" evidence="1">
    <location>
        <begin position="1212"/>
        <end position="1230"/>
    </location>
</feature>
<evidence type="ECO:0000313" key="4">
    <source>
        <dbReference type="Proteomes" id="UP000001038"/>
    </source>
</evidence>
<dbReference type="Ensembl" id="ENSORLT00000029415.1">
    <property type="protein sequence ID" value="ENSORLP00000041730.1"/>
    <property type="gene ID" value="ENSORLG00000024839.1"/>
</dbReference>
<dbReference type="CDD" id="cd02257">
    <property type="entry name" value="Peptidase_C19"/>
    <property type="match status" value="1"/>
</dbReference>
<sequence>MFSSWRKQTTEHEGIPYKGLLNQGATCYLNSVLQVLFMTTDFREALQRSHSGSLDRRLKELFDELKEYDCYTYKITKALGITDGFVQADAAECFEKILRNMTNQEAAQIFQGVLTVKSKCCKCNTETCDDNPCWSLPLELVDSEAEYKVEDGLSQYFCPSEVSGPDQLFCGDCNAKTDSTIKLELKHHPEVLTLLLKRFKFDYSNKCYFKVKRRVEIPEYLEIQNQTYELYAFVEHHGNLKSGHYTATIQSQEDKRWYNFNDSRVDSFYQFYQLDKKETFHSAYLLFYRKISAEDALNEENNKGSVSESLETHRSETNKPHKCDEETVKSETNCEMAQSCESAERREMEEKEEEKFISVEREDDLKDQRKMSGKKVEDYEDQTKTGLKKEDDYRGQTKMSLKKEDDYRGQTKMSLKKEDDYRGQTKMSLKKEDDYRDQTKMSLKKEDDYRDQTKMSLKKEDDLRDQTKMSLKKEDDYRDQTKMSLKKEDDLRDQTKMSLKKEDDYRDQTKMSLKKEDDLRDQTKMSLKKENDYRDQTKMSLKKEDDLRDQTKMSLKKEDDYRDQTKMSLKKEDDYRDQTKMSLKKEDDLRDQTKMSLKKENDYRDQTKMSLKKEDDLRDQTKMSLKKEDDYRGQTKMSLKKEDDYRDQTKMSLKKEDDLRDQTKMSLKKEDDLRDQTKMSLKKEDDLRDQTKMSLKKEDDYRDQTKMSLKKEDDYRGQTKMSLKKEDDYRDQTKMSLKKEDDLRDQTKMSLKKEDDYRDQTKMSLKKEDDYRDQTKMSLKKEDDYRGQTKMSLKKEDDYRDQTKMSLKKEDDLRDQTKMSVDKQKDEKNKPEDQAQAAKRLTIYDLYTTSKQSSGRQSEYRPRSSERSQEGDKENRRGSTLHEQQSNNKSTESQISPGNQTGRGSIQSNINREMAEVQREDFKHLVKHFEGLVNDGQGQSREGPSSTSVDYDAGSRKNSCIQQRDDSRDAGNEQRNNVQLPQTGGTTLTNDGCDDDGSGSVQHSGTLYRSSMSVSLQNQSSGKKCDYKEITKRTQNEVILDVLPKRKYNGETDDQQHKHNDERTSERDGRYEATLNRPASSSEDRKERTNRSNVEKTRESYSSCDRLHHQTEPPKILQQNATSGFINASQDCHVDQNSTEMTPVHTAPPNSDPVSHLTKSVKELTLTDRQTHEDVLTNTPVKKERRGQQILSSNHYESSYNPESPNHGHSCPTYQNSQSHTAYSYPSFSGHNMPVNTDRRGQQMLSNPHRRSHCNPESPNHGHSCPTYPYSQSNIAHSYPSLSGHNMPVNTDHRGQQMLFNTYNWCGYNLVYPIHGSLYPINQNSQGYIASSCPFYSGHITPAENVTAPTGGLVIPTVFDSSIDPMHNISAPPDPVGPQLGSGIRTTTEILRRETQTGSSHENTERGSSESQAQVITEDSADPYVIRAVCGCLCPKTHHF</sequence>
<dbReference type="Gene3D" id="3.90.70.10">
    <property type="entry name" value="Cysteine proteinases"/>
    <property type="match status" value="1"/>
</dbReference>
<dbReference type="InterPro" id="IPR001394">
    <property type="entry name" value="Peptidase_C19_UCH"/>
</dbReference>
<accession>A0A3B3ICU4</accession>
<feature type="region of interest" description="Disordered" evidence="1">
    <location>
        <begin position="302"/>
        <end position="1005"/>
    </location>
</feature>
<protein>
    <recommendedName>
        <fullName evidence="2">USP domain-containing protein</fullName>
    </recommendedName>
</protein>
<evidence type="ECO:0000313" key="3">
    <source>
        <dbReference type="Ensembl" id="ENSORLP00000041730.1"/>
    </source>
</evidence>
<evidence type="ECO:0000256" key="1">
    <source>
        <dbReference type="SAM" id="MobiDB-lite"/>
    </source>
</evidence>
<feature type="domain" description="USP" evidence="2">
    <location>
        <begin position="18"/>
        <end position="291"/>
    </location>
</feature>
<dbReference type="RefSeq" id="XP_011485868.2">
    <property type="nucleotide sequence ID" value="XM_011487566.3"/>
</dbReference>